<gene>
    <name evidence="2" type="ORF">QRX50_44015</name>
</gene>
<dbReference type="Gene3D" id="3.90.1200.10">
    <property type="match status" value="1"/>
</dbReference>
<evidence type="ECO:0000259" key="1">
    <source>
        <dbReference type="Pfam" id="PF01636"/>
    </source>
</evidence>
<dbReference type="InterPro" id="IPR002575">
    <property type="entry name" value="Aminoglycoside_PTrfase"/>
</dbReference>
<dbReference type="Pfam" id="PF01636">
    <property type="entry name" value="APH"/>
    <property type="match status" value="1"/>
</dbReference>
<sequence length="325" mass="36345">MDFRPLDRPIGAFQQQLGPEQIEAVCRRVFGPATVVRGATELGWGGYNTTYRVELADGPVILRVAPEPARQMRTEWQFMRNEYVAAPYFAPIAHLLPRTIAADFTHEVLPRDYVVQAVLPGRAGPEVLPAYPPAERGPFYRELGRLTRLVHDVRGPGFGPVAGPHFATWSEALVAFFADNALDLADRDLDATDVREIGKLAARDSALLDEVTEPRLLHGDLWTINVMLADDLRVTGVYDHDRSWWGDPAADWPIHMALAKPGAERDEFWESYGPLDDSPAACRRALYYRARHLGALRLERHRLDQAEKLADSYDELAAVLAELGS</sequence>
<dbReference type="GO" id="GO:0016740">
    <property type="term" value="F:transferase activity"/>
    <property type="evidence" value="ECO:0007669"/>
    <property type="project" value="UniProtKB-KW"/>
</dbReference>
<dbReference type="EMBL" id="CP127294">
    <property type="protein sequence ID" value="WIX78270.1"/>
    <property type="molecule type" value="Genomic_DNA"/>
</dbReference>
<dbReference type="Proteomes" id="UP001236014">
    <property type="component" value="Chromosome"/>
</dbReference>
<keyword evidence="3" id="KW-1185">Reference proteome</keyword>
<keyword evidence="2" id="KW-0808">Transferase</keyword>
<organism evidence="2 3">
    <name type="scientific">Amycolatopsis carbonis</name>
    <dbReference type="NCBI Taxonomy" id="715471"/>
    <lineage>
        <taxon>Bacteria</taxon>
        <taxon>Bacillati</taxon>
        <taxon>Actinomycetota</taxon>
        <taxon>Actinomycetes</taxon>
        <taxon>Pseudonocardiales</taxon>
        <taxon>Pseudonocardiaceae</taxon>
        <taxon>Amycolatopsis</taxon>
    </lineage>
</organism>
<reference evidence="2 3" key="1">
    <citation type="submission" date="2023-06" db="EMBL/GenBank/DDBJ databases">
        <authorList>
            <person name="Oyuntsetseg B."/>
            <person name="Kim S.B."/>
        </authorList>
    </citation>
    <scope>NUCLEOTIDE SEQUENCE [LARGE SCALE GENOMIC DNA]</scope>
    <source>
        <strain evidence="2 3">2-15</strain>
    </source>
</reference>
<dbReference type="KEGG" id="acab:QRX50_44015"/>
<feature type="domain" description="Aminoglycoside phosphotransferase" evidence="1">
    <location>
        <begin position="40"/>
        <end position="276"/>
    </location>
</feature>
<proteinExistence type="predicted"/>
<accession>A0A9Y2IFP2</accession>
<dbReference type="SUPFAM" id="SSF56112">
    <property type="entry name" value="Protein kinase-like (PK-like)"/>
    <property type="match status" value="1"/>
</dbReference>
<evidence type="ECO:0000313" key="3">
    <source>
        <dbReference type="Proteomes" id="UP001236014"/>
    </source>
</evidence>
<protein>
    <submittedName>
        <fullName evidence="2">Aminoglycoside phosphotransferase family protein</fullName>
        <ecNumber evidence="2">2.7.1.-</ecNumber>
    </submittedName>
</protein>
<dbReference type="EC" id="2.7.1.-" evidence="2"/>
<dbReference type="AlphaFoldDB" id="A0A9Y2IFP2"/>
<name>A0A9Y2IFP2_9PSEU</name>
<dbReference type="InterPro" id="IPR011009">
    <property type="entry name" value="Kinase-like_dom_sf"/>
</dbReference>
<dbReference type="PANTHER" id="PTHR21310">
    <property type="entry name" value="AMINOGLYCOSIDE PHOSPHOTRANSFERASE-RELATED-RELATED"/>
    <property type="match status" value="1"/>
</dbReference>
<evidence type="ECO:0000313" key="2">
    <source>
        <dbReference type="EMBL" id="WIX78270.1"/>
    </source>
</evidence>
<dbReference type="RefSeq" id="WP_285968992.1">
    <property type="nucleotide sequence ID" value="NZ_CP127294.1"/>
</dbReference>
<dbReference type="InterPro" id="IPR051678">
    <property type="entry name" value="AGP_Transferase"/>
</dbReference>